<name>X1R0B2_9ZZZZ</name>
<sequence length="203" mass="23710">MEKKEKELIYDRFGILLEDRKNKIPERSKKMKFDEEFHTKGRPEWIVDLYLELDKFISSLKTGIRREYLESYIKYSYRGLLFVYIIIRKGETLRLWAKVSYSSLGAVPLFVRDYEPVMRRIGVMIILDDQREFVANKSAILDVTFSIIKKALQGIADQKKRIKTPLKPITEVEPVKPIEIDRTSSVNISAGENGYLSKGRIQA</sequence>
<dbReference type="EMBL" id="BARW01008928">
    <property type="protein sequence ID" value="GAI74252.1"/>
    <property type="molecule type" value="Genomic_DNA"/>
</dbReference>
<evidence type="ECO:0000313" key="1">
    <source>
        <dbReference type="EMBL" id="GAI74252.1"/>
    </source>
</evidence>
<dbReference type="AlphaFoldDB" id="X1R0B2"/>
<proteinExistence type="predicted"/>
<comment type="caution">
    <text evidence="1">The sequence shown here is derived from an EMBL/GenBank/DDBJ whole genome shotgun (WGS) entry which is preliminary data.</text>
</comment>
<accession>X1R0B2</accession>
<gene>
    <name evidence="1" type="ORF">S12H4_18134</name>
</gene>
<evidence type="ECO:0008006" key="2">
    <source>
        <dbReference type="Google" id="ProtNLM"/>
    </source>
</evidence>
<reference evidence="1" key="1">
    <citation type="journal article" date="2014" name="Front. Microbiol.">
        <title>High frequency of phylogenetically diverse reductive dehalogenase-homologous genes in deep subseafloor sedimentary metagenomes.</title>
        <authorList>
            <person name="Kawai M."/>
            <person name="Futagami T."/>
            <person name="Toyoda A."/>
            <person name="Takaki Y."/>
            <person name="Nishi S."/>
            <person name="Hori S."/>
            <person name="Arai W."/>
            <person name="Tsubouchi T."/>
            <person name="Morono Y."/>
            <person name="Uchiyama I."/>
            <person name="Ito T."/>
            <person name="Fujiyama A."/>
            <person name="Inagaki F."/>
            <person name="Takami H."/>
        </authorList>
    </citation>
    <scope>NUCLEOTIDE SEQUENCE</scope>
    <source>
        <strain evidence="1">Expedition CK06-06</strain>
    </source>
</reference>
<organism evidence="1">
    <name type="scientific">marine sediment metagenome</name>
    <dbReference type="NCBI Taxonomy" id="412755"/>
    <lineage>
        <taxon>unclassified sequences</taxon>
        <taxon>metagenomes</taxon>
        <taxon>ecological metagenomes</taxon>
    </lineage>
</organism>
<feature type="non-terminal residue" evidence="1">
    <location>
        <position position="203"/>
    </location>
</feature>
<protein>
    <recommendedName>
        <fullName evidence="2">DUF5655 domain-containing protein</fullName>
    </recommendedName>
</protein>